<accession>R9PF27</accession>
<dbReference type="HOGENOM" id="CLU_576456_0_0_1"/>
<feature type="region of interest" description="Disordered" evidence="1">
    <location>
        <begin position="259"/>
        <end position="278"/>
    </location>
</feature>
<gene>
    <name evidence="3" type="ORF">PHSY_004284</name>
</gene>
<dbReference type="AlphaFoldDB" id="R9PF27"/>
<evidence type="ECO:0000256" key="2">
    <source>
        <dbReference type="SAM" id="SignalP"/>
    </source>
</evidence>
<evidence type="ECO:0000313" key="4">
    <source>
        <dbReference type="Proteomes" id="UP000014071"/>
    </source>
</evidence>
<evidence type="ECO:0000256" key="1">
    <source>
        <dbReference type="SAM" id="MobiDB-lite"/>
    </source>
</evidence>
<dbReference type="eggNOG" id="ENOG502TC53">
    <property type="taxonomic scope" value="Eukaryota"/>
</dbReference>
<protein>
    <submittedName>
        <fullName evidence="3">Uncharacterized protein</fullName>
    </submittedName>
</protein>
<sequence length="501" mass="53759">MLLSKTPLASGLLAIVTLSIAVSASLDPIEQHLSSRDASSFQASKEATGKLATPINLGQTSVSPQTVLKLTGQDLHSDLPDKSSSSSAFEASNIVVPGDPVRSEDLSDRAHCSFGHETANIKRIRYTMTVKIDRDESGATTVAGADSLHGVVIKATSGLYSNSNPDKGSCAKTLARHGEVCANRPYIVPQAIVPVGVSARAATGNDKPEPVGETPKAGPNEPAYHAGPYVLKRSTTSDVPTLDDWKSLDQSADLIFKRDTSSNSPKYQNDRTVSDSHTTITNPSSTICIDTVKRDKHITKIVPTRTHTLTTDQSPTSPLHFELVRSDSKANTWNQIIYNAHGQPVDITHLSLTSNMSFWRAEYYCADCKKGDRQHTILYENVEIEVDQVNDHVPSVQCEGDATSTNVHKRQTSRYAGKNGSGVEYSGVVFAIDRVALGMFNGKGKGGMSGYAEGHVNGVSGSVSATGQQTPSVEESKENVQKEPIAVQRRDVEVAEDGPVF</sequence>
<dbReference type="RefSeq" id="XP_012190287.1">
    <property type="nucleotide sequence ID" value="XM_012334897.1"/>
</dbReference>
<feature type="chain" id="PRO_5004487804" evidence="2">
    <location>
        <begin position="25"/>
        <end position="501"/>
    </location>
</feature>
<name>R9PF27_PSEHS</name>
<reference evidence="4" key="1">
    <citation type="journal article" date="2013" name="Genome Announc.">
        <title>Draft genome sequence of the basidiomycetous yeast-like fungus Pseudozyma hubeiensis SY62, which produces an abundant amount of the biosurfactant mannosylerythritol lipids.</title>
        <authorList>
            <person name="Konishi M."/>
            <person name="Hatada Y."/>
            <person name="Horiuchi J."/>
        </authorList>
    </citation>
    <scope>NUCLEOTIDE SEQUENCE [LARGE SCALE GENOMIC DNA]</scope>
    <source>
        <strain evidence="4">SY62</strain>
    </source>
</reference>
<dbReference type="EMBL" id="DF238805">
    <property type="protein sequence ID" value="GAC96700.1"/>
    <property type="molecule type" value="Genomic_DNA"/>
</dbReference>
<keyword evidence="4" id="KW-1185">Reference proteome</keyword>
<dbReference type="GeneID" id="24109566"/>
<evidence type="ECO:0000313" key="3">
    <source>
        <dbReference type="EMBL" id="GAC96700.1"/>
    </source>
</evidence>
<feature type="compositionally biased region" description="Polar residues" evidence="1">
    <location>
        <begin position="460"/>
        <end position="473"/>
    </location>
</feature>
<dbReference type="OrthoDB" id="2548355at2759"/>
<organism evidence="3 4">
    <name type="scientific">Pseudozyma hubeiensis (strain SY62)</name>
    <name type="common">Yeast</name>
    <dbReference type="NCBI Taxonomy" id="1305764"/>
    <lineage>
        <taxon>Eukaryota</taxon>
        <taxon>Fungi</taxon>
        <taxon>Dikarya</taxon>
        <taxon>Basidiomycota</taxon>
        <taxon>Ustilaginomycotina</taxon>
        <taxon>Ustilaginomycetes</taxon>
        <taxon>Ustilaginales</taxon>
        <taxon>Ustilaginaceae</taxon>
        <taxon>Pseudozyma</taxon>
    </lineage>
</organism>
<proteinExistence type="predicted"/>
<feature type="region of interest" description="Disordered" evidence="1">
    <location>
        <begin position="202"/>
        <end position="226"/>
    </location>
</feature>
<feature type="signal peptide" evidence="2">
    <location>
        <begin position="1"/>
        <end position="24"/>
    </location>
</feature>
<keyword evidence="2" id="KW-0732">Signal</keyword>
<dbReference type="Proteomes" id="UP000014071">
    <property type="component" value="Unassembled WGS sequence"/>
</dbReference>
<feature type="region of interest" description="Disordered" evidence="1">
    <location>
        <begin position="460"/>
        <end position="485"/>
    </location>
</feature>